<feature type="transmembrane region" description="Helical" evidence="1">
    <location>
        <begin position="101"/>
        <end position="127"/>
    </location>
</feature>
<dbReference type="EMBL" id="CP011451">
    <property type="protein sequence ID" value="AKH36786.1"/>
    <property type="molecule type" value="Genomic_DNA"/>
</dbReference>
<dbReference type="RefSeq" id="WP_046848889.1">
    <property type="nucleotide sequence ID" value="NZ_CBDIPD010000173.1"/>
</dbReference>
<dbReference type="OrthoDB" id="37830at2"/>
<reference evidence="4" key="1">
    <citation type="submission" date="2015-05" db="EMBL/GenBank/DDBJ databases">
        <title>Draft genome of Nitrosomonas communis strain Nm2.</title>
        <authorList>
            <person name="Kozlowski J.A."/>
            <person name="Kits K.D."/>
            <person name="Stein L.Y."/>
        </authorList>
    </citation>
    <scope>NUCLEOTIDE SEQUENCE [LARGE SCALE GENOMIC DNA]</scope>
    <source>
        <strain evidence="4">Nm2</strain>
    </source>
</reference>
<dbReference type="Pfam" id="PF16933">
    <property type="entry name" value="PelG"/>
    <property type="match status" value="1"/>
</dbReference>
<evidence type="ECO:0000313" key="5">
    <source>
        <dbReference type="Proteomes" id="UP000324176"/>
    </source>
</evidence>
<protein>
    <submittedName>
        <fullName evidence="2">Histidine kinase</fullName>
    </submittedName>
    <submittedName>
        <fullName evidence="3">Putative membrane protein</fullName>
    </submittedName>
</protein>
<evidence type="ECO:0000313" key="4">
    <source>
        <dbReference type="Proteomes" id="UP000034156"/>
    </source>
</evidence>
<feature type="transmembrane region" description="Helical" evidence="1">
    <location>
        <begin position="21"/>
        <end position="48"/>
    </location>
</feature>
<keyword evidence="2" id="KW-0808">Transferase</keyword>
<dbReference type="InterPro" id="IPR031617">
    <property type="entry name" value="PelG"/>
</dbReference>
<name>A0A0F7KB49_9PROT</name>
<sequence length="460" mass="51226">MAGIGFRLRELMKADTLSGVLLAYSFAGIIGSGPWVLSIVGILLIGFISTDSSSVPYFVGQFQISVTYLMAISLILTGPLQLIITRFIADRVYEKHEELVLPNLIGAICLVITVIGTLASLCLIYFFAGSVLYRLLMLSGLIILSTIWIVVIILSGLKAYREILLAFLLGYGITVWASKELGKFGLEGLLSGFVVGQGILLFMLMVVVFNSYSSNKLIAFDFLRRNQIFPSLAITGLLYNVAIWADKFIFWFNPQTSTSIIFPLRGSELYDLPIFLAYLSIIPGMAVFLLRIETDFVEKYTKFYGAINGGASLRLILEIYEEMVATIRRGFFEIIKVQGVTIVILLALGDKLLIWVGISPFYKVLLNIDLIAVGIQVLLLAVLNLLFYFDYRKDALYLCFLFLASNIILTFLSQYLGPVFYGYGFALSVALTTVVGMVIVSKRLNLLVYETFMLHYKSGD</sequence>
<dbReference type="GO" id="GO:0016301">
    <property type="term" value="F:kinase activity"/>
    <property type="evidence" value="ECO:0007669"/>
    <property type="project" value="UniProtKB-KW"/>
</dbReference>
<keyword evidence="1" id="KW-0812">Transmembrane</keyword>
<evidence type="ECO:0000313" key="2">
    <source>
        <dbReference type="EMBL" id="AKH36786.1"/>
    </source>
</evidence>
<feature type="transmembrane region" description="Helical" evidence="1">
    <location>
        <begin position="68"/>
        <end position="89"/>
    </location>
</feature>
<feature type="transmembrane region" description="Helical" evidence="1">
    <location>
        <begin position="159"/>
        <end position="177"/>
    </location>
</feature>
<feature type="transmembrane region" description="Helical" evidence="1">
    <location>
        <begin position="337"/>
        <end position="358"/>
    </location>
</feature>
<keyword evidence="2" id="KW-0418">Kinase</keyword>
<dbReference type="AlphaFoldDB" id="A0A0F7KB49"/>
<dbReference type="EMBL" id="VNHT01000029">
    <property type="protein sequence ID" value="TYP86702.1"/>
    <property type="molecule type" value="Genomic_DNA"/>
</dbReference>
<evidence type="ECO:0000313" key="3">
    <source>
        <dbReference type="EMBL" id="TYP86702.1"/>
    </source>
</evidence>
<feature type="transmembrane region" description="Helical" evidence="1">
    <location>
        <begin position="272"/>
        <end position="292"/>
    </location>
</feature>
<feature type="transmembrane region" description="Helical" evidence="1">
    <location>
        <begin position="189"/>
        <end position="212"/>
    </location>
</feature>
<keyword evidence="1" id="KW-0472">Membrane</keyword>
<accession>A0A0F7KB49</accession>
<feature type="transmembrane region" description="Helical" evidence="1">
    <location>
        <begin position="364"/>
        <end position="388"/>
    </location>
</feature>
<keyword evidence="4" id="KW-1185">Reference proteome</keyword>
<dbReference type="Proteomes" id="UP000034156">
    <property type="component" value="Chromosome"/>
</dbReference>
<gene>
    <name evidence="2" type="ORF">AAW31_01510</name>
    <name evidence="3" type="ORF">BCL69_102936</name>
</gene>
<dbReference type="PATRIC" id="fig|44574.3.peg.349"/>
<evidence type="ECO:0000256" key="1">
    <source>
        <dbReference type="SAM" id="Phobius"/>
    </source>
</evidence>
<feature type="transmembrane region" description="Helical" evidence="1">
    <location>
        <begin position="133"/>
        <end position="154"/>
    </location>
</feature>
<feature type="transmembrane region" description="Helical" evidence="1">
    <location>
        <begin position="395"/>
        <end position="414"/>
    </location>
</feature>
<feature type="transmembrane region" description="Helical" evidence="1">
    <location>
        <begin position="420"/>
        <end position="440"/>
    </location>
</feature>
<organism evidence="2 4">
    <name type="scientific">Nitrosomonas communis</name>
    <dbReference type="NCBI Taxonomy" id="44574"/>
    <lineage>
        <taxon>Bacteria</taxon>
        <taxon>Pseudomonadati</taxon>
        <taxon>Pseudomonadota</taxon>
        <taxon>Betaproteobacteria</taxon>
        <taxon>Nitrosomonadales</taxon>
        <taxon>Nitrosomonadaceae</taxon>
        <taxon>Nitrosomonas</taxon>
    </lineage>
</organism>
<reference evidence="3 5" key="3">
    <citation type="submission" date="2019-07" db="EMBL/GenBank/DDBJ databases">
        <title>Active sludge and wastewater microbial communities from Klosterneuburg, Austria.</title>
        <authorList>
            <person name="Wagner M."/>
        </authorList>
    </citation>
    <scope>NUCLEOTIDE SEQUENCE [LARGE SCALE GENOMIC DNA]</scope>
    <source>
        <strain evidence="3 5">Nm2</strain>
    </source>
</reference>
<reference evidence="2 4" key="2">
    <citation type="journal article" date="2016" name="Genome Announc.">
        <title>Genome Sequence of Nitrosomonas communis Strain Nm2, a Mesophilic Ammonia-Oxidizing Bacterium Isolated from Mediterranean Soil.</title>
        <authorList>
            <person name="Kozlowski J.A."/>
            <person name="Kits K.D."/>
            <person name="Stein L.Y."/>
        </authorList>
    </citation>
    <scope>NUCLEOTIDE SEQUENCE [LARGE SCALE GENOMIC DNA]</scope>
    <source>
        <strain evidence="2 4">Nm2</strain>
    </source>
</reference>
<proteinExistence type="predicted"/>
<dbReference type="KEGG" id="nco:AAW31_01510"/>
<feature type="transmembrane region" description="Helical" evidence="1">
    <location>
        <begin position="232"/>
        <end position="252"/>
    </location>
</feature>
<dbReference type="Proteomes" id="UP000324176">
    <property type="component" value="Unassembled WGS sequence"/>
</dbReference>
<keyword evidence="1" id="KW-1133">Transmembrane helix</keyword>